<keyword evidence="8 9" id="KW-0234">DNA repair</keyword>
<dbReference type="KEGG" id="hhs:HHS_04210"/>
<dbReference type="OrthoDB" id="9804372at2"/>
<comment type="catalytic activity">
    <reaction evidence="1 9 10">
        <text>Hydrolyzes single-stranded DNA or mismatched double-stranded DNA and polynucleotides, releasing free uracil.</text>
        <dbReference type="EC" id="3.2.2.27"/>
    </reaction>
</comment>
<evidence type="ECO:0000256" key="6">
    <source>
        <dbReference type="ARBA" id="ARBA00022763"/>
    </source>
</evidence>
<dbReference type="CDD" id="cd10027">
    <property type="entry name" value="UDG-F1-like"/>
    <property type="match status" value="1"/>
</dbReference>
<comment type="function">
    <text evidence="2 9 10">Excises uracil residues from the DNA which can arise as a result of misincorporation of dUMP residues by DNA polymerase or due to deamination of cytosine.</text>
</comment>
<dbReference type="STRING" id="1235990.BMSBPS_0046"/>
<dbReference type="HAMAP" id="MF_00148">
    <property type="entry name" value="UDG"/>
    <property type="match status" value="1"/>
</dbReference>
<keyword evidence="9" id="KW-0963">Cytoplasm</keyword>
<evidence type="ECO:0000256" key="1">
    <source>
        <dbReference type="ARBA" id="ARBA00001400"/>
    </source>
</evidence>
<name>U3U2N1_9GAMM</name>
<dbReference type="SUPFAM" id="SSF52141">
    <property type="entry name" value="Uracil-DNA glycosylase-like"/>
    <property type="match status" value="1"/>
</dbReference>
<evidence type="ECO:0000256" key="7">
    <source>
        <dbReference type="ARBA" id="ARBA00022801"/>
    </source>
</evidence>
<dbReference type="Gene3D" id="3.40.470.10">
    <property type="entry name" value="Uracil-DNA glycosylase-like domain"/>
    <property type="match status" value="1"/>
</dbReference>
<dbReference type="InterPro" id="IPR005122">
    <property type="entry name" value="Uracil-DNA_glycosylase-like"/>
</dbReference>
<dbReference type="NCBIfam" id="NF003588">
    <property type="entry name" value="PRK05254.1-1"/>
    <property type="match status" value="1"/>
</dbReference>
<dbReference type="NCBIfam" id="NF003591">
    <property type="entry name" value="PRK05254.1-4"/>
    <property type="match status" value="1"/>
</dbReference>
<evidence type="ECO:0000256" key="10">
    <source>
        <dbReference type="RuleBase" id="RU003780"/>
    </source>
</evidence>
<proteinExistence type="inferred from homology"/>
<dbReference type="PANTHER" id="PTHR11264">
    <property type="entry name" value="URACIL-DNA GLYCOSYLASE"/>
    <property type="match status" value="1"/>
</dbReference>
<keyword evidence="6 9" id="KW-0227">DNA damage</keyword>
<dbReference type="FunFam" id="3.40.470.10:FF:000001">
    <property type="entry name" value="Uracil-DNA glycosylase"/>
    <property type="match status" value="1"/>
</dbReference>
<comment type="similarity">
    <text evidence="3 9 10">Belongs to the uracil-DNA glycosylase (UDG) superfamily. UNG family.</text>
</comment>
<dbReference type="InterPro" id="IPR036895">
    <property type="entry name" value="Uracil-DNA_glycosylase-like_sf"/>
</dbReference>
<dbReference type="PATRIC" id="fig|1235990.3.peg.418"/>
<comment type="subcellular location">
    <subcellularLocation>
        <location evidence="9">Cytoplasm</location>
    </subcellularLocation>
</comment>
<keyword evidence="7 9" id="KW-0378">Hydrolase</keyword>
<dbReference type="SMART" id="SM00986">
    <property type="entry name" value="UDG"/>
    <property type="match status" value="1"/>
</dbReference>
<dbReference type="PROSITE" id="PS00130">
    <property type="entry name" value="U_DNA_GLYCOSYLASE"/>
    <property type="match status" value="1"/>
</dbReference>
<dbReference type="AlphaFoldDB" id="U3U2N1"/>
<dbReference type="EMBL" id="AP012554">
    <property type="protein sequence ID" value="BAO00391.1"/>
    <property type="molecule type" value="Genomic_DNA"/>
</dbReference>
<evidence type="ECO:0000256" key="3">
    <source>
        <dbReference type="ARBA" id="ARBA00008184"/>
    </source>
</evidence>
<dbReference type="GO" id="GO:0005737">
    <property type="term" value="C:cytoplasm"/>
    <property type="evidence" value="ECO:0007669"/>
    <property type="project" value="UniProtKB-SubCell"/>
</dbReference>
<sequence length="225" mass="25698">MANKLTWYDVLAEEKKKSYFNKILKKISNERMKGVVIYPSQKNVFNAFRLTKLHNLKVVILGQDPYHGTNQAHGLAFSVLPGIAIPPSLSNIYKEIEQDIPSFVRPKHGCLEHWAKQGVLLLNTILTVEAGKAHSHSDFGWQRFTDQVISVINDNCRDIIFLLWGKNAQKKSDKIDHRRHYVLTAAHPSPLSAYNGFFGCKHFSQVNVLLKLYNRVPINWTPPPV</sequence>
<dbReference type="KEGG" id="pck:BMSBPS_0046"/>
<reference evidence="11 12" key="1">
    <citation type="submission" date="2012-10" db="EMBL/GenBank/DDBJ databases">
        <title>Genome sequence of the symbiont of the pentatomidae stink bug Halyomorpha halys.</title>
        <authorList>
            <person name="Kobayashi H."/>
            <person name="Fujii-Muramatsu R."/>
            <person name="Takeishi K."/>
            <person name="Noda H."/>
        </authorList>
    </citation>
    <scope>NUCLEOTIDE SEQUENCE [LARGE SCALE GENOMIC DNA]</scope>
</reference>
<dbReference type="InterPro" id="IPR002043">
    <property type="entry name" value="UDG_fam1"/>
</dbReference>
<evidence type="ECO:0000313" key="11">
    <source>
        <dbReference type="EMBL" id="BAO00391.1"/>
    </source>
</evidence>
<dbReference type="GO" id="GO:0097510">
    <property type="term" value="P:base-excision repair, AP site formation via deaminated base removal"/>
    <property type="evidence" value="ECO:0007669"/>
    <property type="project" value="TreeGrafter"/>
</dbReference>
<keyword evidence="12" id="KW-1185">Reference proteome</keyword>
<gene>
    <name evidence="9 11" type="primary">ung</name>
    <name evidence="11" type="ORF">HHS_04210</name>
</gene>
<evidence type="ECO:0000256" key="4">
    <source>
        <dbReference type="ARBA" id="ARBA00012030"/>
    </source>
</evidence>
<dbReference type="Pfam" id="PF03167">
    <property type="entry name" value="UDG"/>
    <property type="match status" value="1"/>
</dbReference>
<dbReference type="NCBIfam" id="NF003589">
    <property type="entry name" value="PRK05254.1-2"/>
    <property type="match status" value="1"/>
</dbReference>
<dbReference type="NCBIfam" id="TIGR00628">
    <property type="entry name" value="ung"/>
    <property type="match status" value="1"/>
</dbReference>
<dbReference type="eggNOG" id="COG0692">
    <property type="taxonomic scope" value="Bacteria"/>
</dbReference>
<evidence type="ECO:0000256" key="8">
    <source>
        <dbReference type="ARBA" id="ARBA00023204"/>
    </source>
</evidence>
<accession>U3U2N1</accession>
<dbReference type="RefSeq" id="WP_022564410.1">
    <property type="nucleotide sequence ID" value="NZ_CP010907.1"/>
</dbReference>
<protein>
    <recommendedName>
        <fullName evidence="5 9">Uracil-DNA glycosylase</fullName>
        <shortName evidence="9">UDG</shortName>
        <ecNumber evidence="4 9">3.2.2.27</ecNumber>
    </recommendedName>
</protein>
<organism evidence="11 12">
    <name type="scientific">Candidatus Pantoea carbekii</name>
    <dbReference type="NCBI Taxonomy" id="1235990"/>
    <lineage>
        <taxon>Bacteria</taxon>
        <taxon>Pseudomonadati</taxon>
        <taxon>Pseudomonadota</taxon>
        <taxon>Gammaproteobacteria</taxon>
        <taxon>Enterobacterales</taxon>
        <taxon>Erwiniaceae</taxon>
        <taxon>Pantoea</taxon>
    </lineage>
</organism>
<dbReference type="EC" id="3.2.2.27" evidence="4 9"/>
<evidence type="ECO:0000313" key="12">
    <source>
        <dbReference type="Proteomes" id="UP000016900"/>
    </source>
</evidence>
<dbReference type="NCBIfam" id="NF003592">
    <property type="entry name" value="PRK05254.1-5"/>
    <property type="match status" value="1"/>
</dbReference>
<dbReference type="Proteomes" id="UP000016900">
    <property type="component" value="Chromosome"/>
</dbReference>
<feature type="active site" description="Proton acceptor" evidence="9">
    <location>
        <position position="64"/>
    </location>
</feature>
<dbReference type="GO" id="GO:0004844">
    <property type="term" value="F:uracil DNA N-glycosylase activity"/>
    <property type="evidence" value="ECO:0007669"/>
    <property type="project" value="UniProtKB-UniRule"/>
</dbReference>
<evidence type="ECO:0000256" key="2">
    <source>
        <dbReference type="ARBA" id="ARBA00002631"/>
    </source>
</evidence>
<dbReference type="InterPro" id="IPR018085">
    <property type="entry name" value="Ura-DNA_Glyclase_AS"/>
</dbReference>
<dbReference type="SMART" id="SM00987">
    <property type="entry name" value="UreE_C"/>
    <property type="match status" value="1"/>
</dbReference>
<dbReference type="PANTHER" id="PTHR11264:SF0">
    <property type="entry name" value="URACIL-DNA GLYCOSYLASE"/>
    <property type="match status" value="1"/>
</dbReference>
<evidence type="ECO:0000256" key="9">
    <source>
        <dbReference type="HAMAP-Rule" id="MF_00148"/>
    </source>
</evidence>
<evidence type="ECO:0000256" key="5">
    <source>
        <dbReference type="ARBA" id="ARBA00018429"/>
    </source>
</evidence>